<protein>
    <submittedName>
        <fullName evidence="2">Putrescine oxidase</fullName>
        <ecNumber evidence="2">1.4.3.10</ecNumber>
    </submittedName>
</protein>
<reference evidence="2" key="1">
    <citation type="submission" date="2021-06" db="EMBL/GenBank/DDBJ databases">
        <authorList>
            <person name="Criscuolo A."/>
        </authorList>
    </citation>
    <scope>NUCLEOTIDE SEQUENCE</scope>
    <source>
        <strain evidence="2">CIP111803</strain>
    </source>
</reference>
<dbReference type="Pfam" id="PF01593">
    <property type="entry name" value="Amino_oxidase"/>
    <property type="match status" value="1"/>
</dbReference>
<gene>
    <name evidence="2" type="primary">puo_2</name>
    <name evidence="2" type="ORF">LEUCIP111803_02420</name>
</gene>
<dbReference type="GO" id="GO:0050232">
    <property type="term" value="F:putrescine oxidase activity"/>
    <property type="evidence" value="ECO:0007669"/>
    <property type="project" value="UniProtKB-EC"/>
</dbReference>
<dbReference type="AlphaFoldDB" id="A0A916K3T5"/>
<sequence>MERHDVIVLGAGLAGLSAARDLDLAGTDVLVLEARARAGGRVEQTTAPDGRLVQLGGEIVGTFHTAYRQLVQELGLTLGSTFTSTTGETLWSLGEGAFVGDAPGWMTDADRAAYDRIEREFAKLSATVDPDDPWAHPDAEKLDRLSAADWVRAQGGTPAVLRALNLANRALATEPIERLSLLADLRKESAAGAGGFYDFEVWENERVLEGSATVALRMAEALGSRIRYSSPAAAVHVSDSGCHVQLATGEIIGASAIVSAIPVGPLRDIRITGVSDARLASLHWQRHARAAKIAVVYEESFWEADGCNGTTLQEETIIGGLWAQNTGILSGLIPPVSLGEYFATPAHLVQRELTAELVGLFGAQAGDYSCFYMRNWATDPWTRGYVTGWRPGDVTAVGPLHGTHEPPFYVCGSDQWVCGYMEGAVRTGRAAAAAVLGSA</sequence>
<dbReference type="Proteomes" id="UP000693892">
    <property type="component" value="Unassembled WGS sequence"/>
</dbReference>
<evidence type="ECO:0000313" key="3">
    <source>
        <dbReference type="Proteomes" id="UP000693892"/>
    </source>
</evidence>
<dbReference type="EMBL" id="CAJVAP010000039">
    <property type="protein sequence ID" value="CAG7621264.1"/>
    <property type="molecule type" value="Genomic_DNA"/>
</dbReference>
<evidence type="ECO:0000259" key="1">
    <source>
        <dbReference type="Pfam" id="PF01593"/>
    </source>
</evidence>
<accession>A0A916K3T5</accession>
<feature type="domain" description="Amine oxidase" evidence="1">
    <location>
        <begin position="13"/>
        <end position="436"/>
    </location>
</feature>
<name>A0A916K3T5_9MICO</name>
<dbReference type="InterPro" id="IPR002937">
    <property type="entry name" value="Amino_oxidase"/>
</dbReference>
<organism evidence="2 3">
    <name type="scientific">Leucobacter soli</name>
    <dbReference type="NCBI Taxonomy" id="2812850"/>
    <lineage>
        <taxon>Bacteria</taxon>
        <taxon>Bacillati</taxon>
        <taxon>Actinomycetota</taxon>
        <taxon>Actinomycetes</taxon>
        <taxon>Micrococcales</taxon>
        <taxon>Microbacteriaceae</taxon>
        <taxon>Leucobacter</taxon>
    </lineage>
</organism>
<dbReference type="PANTHER" id="PTHR43563:SF1">
    <property type="entry name" value="AMINE OXIDASE [FLAVIN-CONTAINING] B"/>
    <property type="match status" value="1"/>
</dbReference>
<dbReference type="EC" id="1.4.3.10" evidence="2"/>
<comment type="caution">
    <text evidence="2">The sequence shown here is derived from an EMBL/GenBank/DDBJ whole genome shotgun (WGS) entry which is preliminary data.</text>
</comment>
<evidence type="ECO:0000313" key="2">
    <source>
        <dbReference type="EMBL" id="CAG7621264.1"/>
    </source>
</evidence>
<dbReference type="InterPro" id="IPR050703">
    <property type="entry name" value="Flavin_MAO"/>
</dbReference>
<dbReference type="PANTHER" id="PTHR43563">
    <property type="entry name" value="AMINE OXIDASE"/>
    <property type="match status" value="1"/>
</dbReference>
<dbReference type="RefSeq" id="WP_218116344.1">
    <property type="nucleotide sequence ID" value="NZ_CAJVAP010000039.1"/>
</dbReference>
<keyword evidence="3" id="KW-1185">Reference proteome</keyword>
<keyword evidence="2" id="KW-0560">Oxidoreductase</keyword>
<proteinExistence type="predicted"/>